<protein>
    <recommendedName>
        <fullName evidence="4">DUF1176 domain-containing protein</fullName>
    </recommendedName>
</protein>
<evidence type="ECO:0000313" key="3">
    <source>
        <dbReference type="Proteomes" id="UP000664288"/>
    </source>
</evidence>
<organism evidence="2 3">
    <name type="scientific">Jiella sonneratiae</name>
    <dbReference type="NCBI Taxonomy" id="2816856"/>
    <lineage>
        <taxon>Bacteria</taxon>
        <taxon>Pseudomonadati</taxon>
        <taxon>Pseudomonadota</taxon>
        <taxon>Alphaproteobacteria</taxon>
        <taxon>Hyphomicrobiales</taxon>
        <taxon>Aurantimonadaceae</taxon>
        <taxon>Jiella</taxon>
    </lineage>
</organism>
<sequence>MRFSTASAFGLFLALLSLQPANAEWRETEEGDWRAAYACAAGGETCVAVSCQRGEGPRFGIWTPQFSPLDADEMRKQRRFDIAIDGAATSLSVDDGEYLREKRVVFWPMDGGLLGDIGDGSTLALRGWGEPKIDIRDEDGAIDRTIRECVVTRAPSEAAHRRGDFPWEGADGAAGAAERLAYLKDVMPGEAACRLDGGDASCRIAETPGSDRNSIRARFDPMNRELAIRAEIADRDDSGPAYRSRLYDVLTAFGIPRSFADHCFGQGAVTLDVAGNRVACDSYTPSDATVATFYITRL</sequence>
<evidence type="ECO:0008006" key="4">
    <source>
        <dbReference type="Google" id="ProtNLM"/>
    </source>
</evidence>
<evidence type="ECO:0000313" key="2">
    <source>
        <dbReference type="EMBL" id="MBO0903042.1"/>
    </source>
</evidence>
<reference evidence="2 3" key="1">
    <citation type="submission" date="2021-03" db="EMBL/GenBank/DDBJ databases">
        <title>Whole genome sequence of Jiella sp. MQZ13P-4.</title>
        <authorList>
            <person name="Tuo L."/>
        </authorList>
    </citation>
    <scope>NUCLEOTIDE SEQUENCE [LARGE SCALE GENOMIC DNA]</scope>
    <source>
        <strain evidence="2 3">MQZ13P-4</strain>
    </source>
</reference>
<dbReference type="Proteomes" id="UP000664288">
    <property type="component" value="Unassembled WGS sequence"/>
</dbReference>
<dbReference type="EMBL" id="JAFMPY010000004">
    <property type="protein sequence ID" value="MBO0903042.1"/>
    <property type="molecule type" value="Genomic_DNA"/>
</dbReference>
<gene>
    <name evidence="2" type="ORF">J1C47_05270</name>
</gene>
<feature type="signal peptide" evidence="1">
    <location>
        <begin position="1"/>
        <end position="23"/>
    </location>
</feature>
<proteinExistence type="predicted"/>
<accession>A0ABS3J058</accession>
<dbReference type="RefSeq" id="WP_207349669.1">
    <property type="nucleotide sequence ID" value="NZ_JAFMPY010000004.1"/>
</dbReference>
<keyword evidence="3" id="KW-1185">Reference proteome</keyword>
<evidence type="ECO:0000256" key="1">
    <source>
        <dbReference type="SAM" id="SignalP"/>
    </source>
</evidence>
<keyword evidence="1" id="KW-0732">Signal</keyword>
<comment type="caution">
    <text evidence="2">The sequence shown here is derived from an EMBL/GenBank/DDBJ whole genome shotgun (WGS) entry which is preliminary data.</text>
</comment>
<feature type="chain" id="PRO_5046074054" description="DUF1176 domain-containing protein" evidence="1">
    <location>
        <begin position="24"/>
        <end position="298"/>
    </location>
</feature>
<name>A0ABS3J058_9HYPH</name>